<protein>
    <recommendedName>
        <fullName evidence="6">Phosphodiesterase</fullName>
    </recommendedName>
</protein>
<evidence type="ECO:0000256" key="1">
    <source>
        <dbReference type="PROSITE-ProRule" id="PRU00169"/>
    </source>
</evidence>
<dbReference type="SUPFAM" id="SSF109604">
    <property type="entry name" value="HD-domain/PDEase-like"/>
    <property type="match status" value="1"/>
</dbReference>
<dbReference type="AlphaFoldDB" id="A0A1E2UR33"/>
<dbReference type="EMBL" id="LVJZ01000003">
    <property type="protein sequence ID" value="ODB97196.1"/>
    <property type="molecule type" value="Genomic_DNA"/>
</dbReference>
<feature type="modified residue" description="4-aspartylphosphate" evidence="1">
    <location>
        <position position="80"/>
    </location>
</feature>
<dbReference type="GO" id="GO:0000160">
    <property type="term" value="P:phosphorelay signal transduction system"/>
    <property type="evidence" value="ECO:0007669"/>
    <property type="project" value="InterPro"/>
</dbReference>
<dbReference type="SMART" id="SM00471">
    <property type="entry name" value="HDc"/>
    <property type="match status" value="1"/>
</dbReference>
<reference evidence="4 5" key="1">
    <citation type="submission" date="2016-03" db="EMBL/GenBank/DDBJ databases">
        <title>Chemosynthetic sulphur-oxidizing symbionts of marine invertebrate animals are capable of nitrogen fixation.</title>
        <authorList>
            <person name="Petersen J.M."/>
            <person name="Kemper A."/>
            <person name="Gruber-Vodicka H."/>
            <person name="Cardini U."/>
            <person name="Geest Mvander."/>
            <person name="Kleiner M."/>
            <person name="Bulgheresi S."/>
            <person name="Fussmann M."/>
            <person name="Herbold C."/>
            <person name="Seah B.K.B."/>
            <person name="Antony C.Paul."/>
            <person name="Liu D."/>
            <person name="Belitz A."/>
            <person name="Weber M."/>
        </authorList>
    </citation>
    <scope>NUCLEOTIDE SEQUENCE [LARGE SCALE GENOMIC DNA]</scope>
    <source>
        <strain evidence="4">G_D</strain>
    </source>
</reference>
<dbReference type="RefSeq" id="WP_069019818.1">
    <property type="nucleotide sequence ID" value="NZ_LVJY01000005.1"/>
</dbReference>
<dbReference type="SMART" id="SM00448">
    <property type="entry name" value="REC"/>
    <property type="match status" value="1"/>
</dbReference>
<dbReference type="InterPro" id="IPR052020">
    <property type="entry name" value="Cyclic_di-GMP/3'3'-cGAMP_PDE"/>
</dbReference>
<dbReference type="GO" id="GO:0008081">
    <property type="term" value="F:phosphoric diester hydrolase activity"/>
    <property type="evidence" value="ECO:0007669"/>
    <property type="project" value="UniProtKB-ARBA"/>
</dbReference>
<dbReference type="PROSITE" id="PS51832">
    <property type="entry name" value="HD_GYP"/>
    <property type="match status" value="1"/>
</dbReference>
<dbReference type="InterPro" id="IPR037522">
    <property type="entry name" value="HD_GYP_dom"/>
</dbReference>
<gene>
    <name evidence="4" type="ORF">A3196_10765</name>
</gene>
<dbReference type="STRING" id="1818881.A3196_10765"/>
<feature type="domain" description="HD-GYP" evidence="3">
    <location>
        <begin position="319"/>
        <end position="516"/>
    </location>
</feature>
<dbReference type="InterPro" id="IPR001789">
    <property type="entry name" value="Sig_transdc_resp-reg_receiver"/>
</dbReference>
<keyword evidence="1" id="KW-0597">Phosphoprotein</keyword>
<dbReference type="PANTHER" id="PTHR45228">
    <property type="entry name" value="CYCLIC DI-GMP PHOSPHODIESTERASE TM_0186-RELATED"/>
    <property type="match status" value="1"/>
</dbReference>
<comment type="caution">
    <text evidence="4">The sequence shown here is derived from an EMBL/GenBank/DDBJ whole genome shotgun (WGS) entry which is preliminary data.</text>
</comment>
<dbReference type="SUPFAM" id="SSF52172">
    <property type="entry name" value="CheY-like"/>
    <property type="match status" value="1"/>
</dbReference>
<feature type="domain" description="Response regulatory" evidence="2">
    <location>
        <begin position="25"/>
        <end position="149"/>
    </location>
</feature>
<dbReference type="InterPro" id="IPR021800">
    <property type="entry name" value="DUF3369"/>
</dbReference>
<evidence type="ECO:0000313" key="4">
    <source>
        <dbReference type="EMBL" id="ODB97196.1"/>
    </source>
</evidence>
<dbReference type="Pfam" id="PF00072">
    <property type="entry name" value="Response_reg"/>
    <property type="match status" value="1"/>
</dbReference>
<dbReference type="CDD" id="cd00077">
    <property type="entry name" value="HDc"/>
    <property type="match status" value="1"/>
</dbReference>
<proteinExistence type="predicted"/>
<dbReference type="InterPro" id="IPR011006">
    <property type="entry name" value="CheY-like_superfamily"/>
</dbReference>
<dbReference type="InterPro" id="IPR003607">
    <property type="entry name" value="HD/PDEase_dom"/>
</dbReference>
<evidence type="ECO:0000259" key="2">
    <source>
        <dbReference type="PROSITE" id="PS50110"/>
    </source>
</evidence>
<keyword evidence="5" id="KW-1185">Reference proteome</keyword>
<dbReference type="PROSITE" id="PS50110">
    <property type="entry name" value="RESPONSE_REGULATORY"/>
    <property type="match status" value="1"/>
</dbReference>
<evidence type="ECO:0008006" key="6">
    <source>
        <dbReference type="Google" id="ProtNLM"/>
    </source>
</evidence>
<name>A0A1E2UR33_9GAMM</name>
<dbReference type="Gene3D" id="3.40.50.2300">
    <property type="match status" value="1"/>
</dbReference>
<accession>A0A1E2UR33</accession>
<organism evidence="4 5">
    <name type="scientific">Candidatus Thiodiazotropha endoloripes</name>
    <dbReference type="NCBI Taxonomy" id="1818881"/>
    <lineage>
        <taxon>Bacteria</taxon>
        <taxon>Pseudomonadati</taxon>
        <taxon>Pseudomonadota</taxon>
        <taxon>Gammaproteobacteria</taxon>
        <taxon>Chromatiales</taxon>
        <taxon>Sedimenticolaceae</taxon>
        <taxon>Candidatus Thiodiazotropha</taxon>
    </lineage>
</organism>
<dbReference type="Pfam" id="PF13487">
    <property type="entry name" value="HD_5"/>
    <property type="match status" value="1"/>
</dbReference>
<sequence>MISKSQHILYAQEREKSKPSSSAWRVLIVDDEPDVHAVTELALEDLVFAGRGIEFGHTYTAREAREYLEQYPDTALILLDVVMESDQAGLELVEIIRNEFRNDLVRIILRTGQPGQAPEREVILRYDINDYREKTDLTSLKLFSSVVSALRNYRDLMVIEKNRIGLEKIIRSSGSLYNIGSLETFISGVLTQLEALLNLGGHTFYSHAFGVLKDDSDTSIEQQRIIAGTGNYASSTNQSLKDVVDDQVMARIKKARSDSGSIFYSDACLIELSNAEGRDGLLYIEGKLPQLDDIDHNLVEVFISNAAIAMGNLFLTQEIEFTQKEVLYTLGEFAECRSQEVSRHVARVSKLTGLMGRKLGFDSDDCELLQLAAAMHDIGKIAIPSELLEKPGPLSDEEWQIMQDHCRYGHSLLSRAKRPLLKLAAIIAQQHHEWWDGTGYPQGLKGDEIHLYGRIVAITDVFDALGNARVYKEAWSLERIVDYFKQQRGKQFDPELTDLLLENIEEFASLREIYSDENYQRPQLADDGSSAALDL</sequence>
<dbReference type="PANTHER" id="PTHR45228:SF9">
    <property type="entry name" value="3'3'-CGAMP-SPECIFIC PHOSPHODIESTERASE 2"/>
    <property type="match status" value="1"/>
</dbReference>
<dbReference type="Pfam" id="PF11849">
    <property type="entry name" value="DUF3369"/>
    <property type="match status" value="1"/>
</dbReference>
<evidence type="ECO:0000259" key="3">
    <source>
        <dbReference type="PROSITE" id="PS51832"/>
    </source>
</evidence>
<evidence type="ECO:0000313" key="5">
    <source>
        <dbReference type="Proteomes" id="UP000094849"/>
    </source>
</evidence>
<dbReference type="Proteomes" id="UP000094849">
    <property type="component" value="Unassembled WGS sequence"/>
</dbReference>
<dbReference type="Gene3D" id="1.10.3210.10">
    <property type="entry name" value="Hypothetical protein af1432"/>
    <property type="match status" value="1"/>
</dbReference>